<evidence type="ECO:0000256" key="1">
    <source>
        <dbReference type="SAM" id="Coils"/>
    </source>
</evidence>
<organism evidence="3 4">
    <name type="scientific">Perkinsus olseni</name>
    <name type="common">Perkinsus atlanticus</name>
    <dbReference type="NCBI Taxonomy" id="32597"/>
    <lineage>
        <taxon>Eukaryota</taxon>
        <taxon>Sar</taxon>
        <taxon>Alveolata</taxon>
        <taxon>Perkinsozoa</taxon>
        <taxon>Perkinsea</taxon>
        <taxon>Perkinsida</taxon>
        <taxon>Perkinsidae</taxon>
        <taxon>Perkinsus</taxon>
    </lineage>
</organism>
<evidence type="ECO:0000313" key="3">
    <source>
        <dbReference type="EMBL" id="KAF4697458.1"/>
    </source>
</evidence>
<sequence>MQSHSGGQSLEDRLRDVEELVVEQQERLDWLQERFSEALEMIHQCDKRGTYIDDIELKFQAHENATEEVKDRLSELESDFATWNQTTVSAETAGEVTLQLPEMGTLVEGLEIIKKTTTKLTRRREHDVQKSEARFESLNARLSHVERSCCCCSDSSSDRDTCPVIEACRKLQGEIEEMTKVKVPAIESKLTSHFSETAELVGGLRTDLKQVRGDVDGLIEGSGHRAAAFKTMIDLGQQNQILQTRRDSQLSTVESELEYLKGQIRAVIEKQTQPSEFYGLVLVAHSEAGVFIFIPDHFIGAGSDTSEAVDLVRAELRNRIERLTREHRQESLDIRSQLRGLKDLRERFSSLSEKYNSLAKGVQDRPQPSPHRSLEAADERSSVAQEIDELQGQVKDIRSKIHEIERSVAFLQKAPRNHGSNTTSDKWGSDGETMFGDNVESEAEGRFHERVDEQNVSVSDMPRCDSQDSLSADPQHRTTMRYEIPANQEREVSEYFGTITSSRSDDALTALWAMRREELCSEELRTSPTFSAFDEDFHFKAAMSADGEIGLWLTGSCSTRVVTCDLFAVRADSGDVVATHTIPVPQSGDGAGTRSLCPIEEVLGDSADSNLFLGCRMRANPP</sequence>
<dbReference type="OrthoDB" id="432731at2759"/>
<gene>
    <name evidence="3" type="ORF">FOZ60_007543</name>
</gene>
<dbReference type="EMBL" id="JABANP010000003">
    <property type="protein sequence ID" value="KAF4697458.1"/>
    <property type="molecule type" value="Genomic_DNA"/>
</dbReference>
<accession>A0A7J6PMX5</accession>
<feature type="region of interest" description="Disordered" evidence="2">
    <location>
        <begin position="454"/>
        <end position="473"/>
    </location>
</feature>
<dbReference type="Proteomes" id="UP000541610">
    <property type="component" value="Unassembled WGS sequence"/>
</dbReference>
<feature type="compositionally biased region" description="Basic and acidic residues" evidence="2">
    <location>
        <begin position="372"/>
        <end position="381"/>
    </location>
</feature>
<comment type="caution">
    <text evidence="3">The sequence shown here is derived from an EMBL/GenBank/DDBJ whole genome shotgun (WGS) entry which is preliminary data.</text>
</comment>
<proteinExistence type="predicted"/>
<feature type="coiled-coil region" evidence="1">
    <location>
        <begin position="7"/>
        <end position="79"/>
    </location>
</feature>
<evidence type="ECO:0000256" key="2">
    <source>
        <dbReference type="SAM" id="MobiDB-lite"/>
    </source>
</evidence>
<evidence type="ECO:0000313" key="4">
    <source>
        <dbReference type="Proteomes" id="UP000541610"/>
    </source>
</evidence>
<feature type="coiled-coil region" evidence="1">
    <location>
        <begin position="306"/>
        <end position="333"/>
    </location>
</feature>
<reference evidence="3 4" key="1">
    <citation type="submission" date="2020-04" db="EMBL/GenBank/DDBJ databases">
        <title>Perkinsus olseni comparative genomics.</title>
        <authorList>
            <person name="Bogema D.R."/>
        </authorList>
    </citation>
    <scope>NUCLEOTIDE SEQUENCE [LARGE SCALE GENOMIC DNA]</scope>
    <source>
        <strain evidence="3">00978-12</strain>
    </source>
</reference>
<keyword evidence="1" id="KW-0175">Coiled coil</keyword>
<feature type="region of interest" description="Disordered" evidence="2">
    <location>
        <begin position="357"/>
        <end position="381"/>
    </location>
</feature>
<protein>
    <submittedName>
        <fullName evidence="3">Uncharacterized protein</fullName>
    </submittedName>
</protein>
<name>A0A7J6PMX5_PEROL</name>
<dbReference type="AlphaFoldDB" id="A0A7J6PMX5"/>